<proteinExistence type="predicted"/>
<gene>
    <name evidence="2" type="ORF">DSM107010_42340</name>
</gene>
<name>A0AB37UFR3_9CYAN</name>
<evidence type="ECO:0000313" key="2">
    <source>
        <dbReference type="EMBL" id="RUT10445.1"/>
    </source>
</evidence>
<sequence>MLLLTQAAKRIAINSVKLAYAIPIAALLVWGTLAFFAGKLHEYNTVDAVNNRALASLALRVRKNCQQQYLANPQKMNPSGDGIVRNCPGFEYVIPAGQRKVAK</sequence>
<dbReference type="AlphaFoldDB" id="A0AB37UFR3"/>
<keyword evidence="1" id="KW-1133">Transmembrane helix</keyword>
<dbReference type="EMBL" id="RSCK01000042">
    <property type="protein sequence ID" value="RUT10445.1"/>
    <property type="molecule type" value="Genomic_DNA"/>
</dbReference>
<comment type="caution">
    <text evidence="2">The sequence shown here is derived from an EMBL/GenBank/DDBJ whole genome shotgun (WGS) entry which is preliminary data.</text>
</comment>
<feature type="transmembrane region" description="Helical" evidence="1">
    <location>
        <begin position="20"/>
        <end position="38"/>
    </location>
</feature>
<reference evidence="2 3" key="1">
    <citation type="journal article" date="2019" name="Genome Biol. Evol.">
        <title>Day and night: Metabolic profiles and evolutionary relationships of six axenic non-marine cyanobacteria.</title>
        <authorList>
            <person name="Will S.E."/>
            <person name="Henke P."/>
            <person name="Boedeker C."/>
            <person name="Huang S."/>
            <person name="Brinkmann H."/>
            <person name="Rohde M."/>
            <person name="Jarek M."/>
            <person name="Friedl T."/>
            <person name="Seufert S."/>
            <person name="Schumacher M."/>
            <person name="Overmann J."/>
            <person name="Neumann-Schaal M."/>
            <person name="Petersen J."/>
        </authorList>
    </citation>
    <scope>NUCLEOTIDE SEQUENCE [LARGE SCALE GENOMIC DNA]</scope>
    <source>
        <strain evidence="2 3">SAG 39.79</strain>
    </source>
</reference>
<evidence type="ECO:0000313" key="3">
    <source>
        <dbReference type="Proteomes" id="UP000282574"/>
    </source>
</evidence>
<keyword evidence="3" id="KW-1185">Reference proteome</keyword>
<evidence type="ECO:0000256" key="1">
    <source>
        <dbReference type="SAM" id="Phobius"/>
    </source>
</evidence>
<protein>
    <submittedName>
        <fullName evidence="2">Uncharacterized protein</fullName>
    </submittedName>
</protein>
<keyword evidence="1" id="KW-0812">Transmembrane</keyword>
<organism evidence="2 3">
    <name type="scientific">Chroococcidiopsis cubana SAG 39.79</name>
    <dbReference type="NCBI Taxonomy" id="388085"/>
    <lineage>
        <taxon>Bacteria</taxon>
        <taxon>Bacillati</taxon>
        <taxon>Cyanobacteriota</taxon>
        <taxon>Cyanophyceae</taxon>
        <taxon>Chroococcidiopsidales</taxon>
        <taxon>Chroococcidiopsidaceae</taxon>
        <taxon>Chroococcidiopsis</taxon>
    </lineage>
</organism>
<keyword evidence="1" id="KW-0472">Membrane</keyword>
<dbReference type="RefSeq" id="WP_015153179.1">
    <property type="nucleotide sequence ID" value="NZ_JAVKZF010000002.1"/>
</dbReference>
<dbReference type="Proteomes" id="UP000282574">
    <property type="component" value="Unassembled WGS sequence"/>
</dbReference>
<accession>A0AB37UFR3</accession>